<organism evidence="1 3">
    <name type="scientific">Photobacterium damsela subsp. piscicida</name>
    <name type="common">Pasteurella piscicida</name>
    <dbReference type="NCBI Taxonomy" id="38294"/>
    <lineage>
        <taxon>Bacteria</taxon>
        <taxon>Pseudomonadati</taxon>
        <taxon>Pseudomonadota</taxon>
        <taxon>Gammaproteobacteria</taxon>
        <taxon>Vibrionales</taxon>
        <taxon>Vibrionaceae</taxon>
        <taxon>Photobacterium</taxon>
    </lineage>
</organism>
<reference evidence="2 4" key="3">
    <citation type="submission" date="2020-09" db="EMBL/GenBank/DDBJ databases">
        <title>Complete, closed and curated genome sequences of Photobacterium damselae subsp. piscicida isolates from Australia indicate localised evolution and additional plasmid-borne pathogenicity mechanisms.</title>
        <authorList>
            <person name="Baseggio L."/>
            <person name="Silayeva O."/>
            <person name="Buller N."/>
            <person name="Landos M."/>
            <person name="Engelstaedter J."/>
            <person name="Barnes A.C."/>
        </authorList>
    </citation>
    <scope>NUCLEOTIDE SEQUENCE [LARGE SCALE GENOMIC DNA]</scope>
    <source>
        <strain evidence="2 4">AS-16-0540-1</strain>
    </source>
</reference>
<keyword evidence="1" id="KW-0449">Lipoprotein</keyword>
<protein>
    <submittedName>
        <fullName evidence="2">Copper resistance protein NlpE N-terminal domain-containing protein</fullName>
    </submittedName>
    <submittedName>
        <fullName evidence="1">Lipoprotein NlpE</fullName>
    </submittedName>
</protein>
<dbReference type="Proteomes" id="UP000218676">
    <property type="component" value="Chromosome 2"/>
</dbReference>
<reference evidence="1" key="1">
    <citation type="journal article" date="2017" name="Genome Announc.">
        <title>Whole-Genome Sequence of Photobacterium damselae subsp. piscicida Strain 91-197, Isolated from Hybrid Striped Bass (Morone sp.) in the United States.</title>
        <authorList>
            <person name="Teru Y."/>
            <person name="Hikima J."/>
            <person name="Kono T."/>
            <person name="Sakai M."/>
            <person name="Takano T."/>
            <person name="Hawke J.P."/>
            <person name="Takeyama H."/>
            <person name="Aoki T."/>
        </authorList>
    </citation>
    <scope>NUCLEOTIDE SEQUENCE</scope>
    <source>
        <strain evidence="1">91-197</strain>
    </source>
</reference>
<dbReference type="Proteomes" id="UP000516656">
    <property type="component" value="Chromosome 2"/>
</dbReference>
<dbReference type="Pfam" id="PF04170">
    <property type="entry name" value="NlpE"/>
    <property type="match status" value="1"/>
</dbReference>
<sequence>MKVKVIGLALAVGLFMVGCDQQVSQPSAAVDQHNAQNSLDWPGSYTGILPCADCSGIETILDIKADGNYTLDETYQGKKDGHFVSKGEFKWNKAGNTILLESADGKNDSRYFVGENRLFRLDKDGNRVTGPLADNYALKKQ</sequence>
<dbReference type="RefSeq" id="WP_044178113.1">
    <property type="nucleotide sequence ID" value="NZ_AP018046.1"/>
</dbReference>
<dbReference type="Gene3D" id="2.40.128.640">
    <property type="match status" value="1"/>
</dbReference>
<dbReference type="InterPro" id="IPR007298">
    <property type="entry name" value="Cu-R_lipoprotein_NlpE"/>
</dbReference>
<gene>
    <name evidence="2" type="ORF">IC627_19670</name>
    <name evidence="1" type="ORF">PDPUS_2_01203</name>
</gene>
<evidence type="ECO:0000313" key="2">
    <source>
        <dbReference type="EMBL" id="QOD58050.1"/>
    </source>
</evidence>
<evidence type="ECO:0000313" key="3">
    <source>
        <dbReference type="Proteomes" id="UP000218676"/>
    </source>
</evidence>
<evidence type="ECO:0000313" key="1">
    <source>
        <dbReference type="EMBL" id="BAX55788.1"/>
    </source>
</evidence>
<evidence type="ECO:0000313" key="4">
    <source>
        <dbReference type="Proteomes" id="UP000516656"/>
    </source>
</evidence>
<dbReference type="PROSITE" id="PS51257">
    <property type="entry name" value="PROKAR_LIPOPROTEIN"/>
    <property type="match status" value="1"/>
</dbReference>
<name>A0A1Q9GZF0_PHODP</name>
<accession>A0A1Q9GZF0</accession>
<dbReference type="AlphaFoldDB" id="A0A1Q9GZF0"/>
<dbReference type="EMBL" id="CP061855">
    <property type="protein sequence ID" value="QOD58050.1"/>
    <property type="molecule type" value="Genomic_DNA"/>
</dbReference>
<proteinExistence type="predicted"/>
<dbReference type="EMBL" id="AP018046">
    <property type="protein sequence ID" value="BAX55788.1"/>
    <property type="molecule type" value="Genomic_DNA"/>
</dbReference>
<reference evidence="3" key="2">
    <citation type="submission" date="2017-05" db="EMBL/GenBank/DDBJ databases">
        <title>Whole genome sequence of fish pathogenic bacteria, Photobacterium damselae subsp. piscicida, strain 91-197, isolated from hybrid striped bass (Morone sp.) in USA.</title>
        <authorList>
            <person name="Teru Y."/>
            <person name="Hikima J."/>
            <person name="Kono T."/>
            <person name="Sakai M."/>
            <person name="Takano T."/>
            <person name="Hawke J.P."/>
            <person name="Takeyama H."/>
            <person name="Aoki T."/>
        </authorList>
    </citation>
    <scope>NUCLEOTIDE SEQUENCE [LARGE SCALE GENOMIC DNA]</scope>
    <source>
        <strain evidence="3">91-197</strain>
    </source>
</reference>